<comment type="caution">
    <text evidence="2">The sequence shown here is derived from an EMBL/GenBank/DDBJ whole genome shotgun (WGS) entry which is preliminary data.</text>
</comment>
<feature type="non-terminal residue" evidence="2">
    <location>
        <position position="35"/>
    </location>
</feature>
<feature type="compositionally biased region" description="Acidic residues" evidence="1">
    <location>
        <begin position="9"/>
        <end position="20"/>
    </location>
</feature>
<dbReference type="EMBL" id="LXQA010107256">
    <property type="protein sequence ID" value="MCI17839.1"/>
    <property type="molecule type" value="Genomic_DNA"/>
</dbReference>
<reference evidence="2 3" key="1">
    <citation type="journal article" date="2018" name="Front. Plant Sci.">
        <title>Red Clover (Trifolium pratense) and Zigzag Clover (T. medium) - A Picture of Genomic Similarities and Differences.</title>
        <authorList>
            <person name="Dluhosova J."/>
            <person name="Istvanek J."/>
            <person name="Nedelnik J."/>
            <person name="Repkova J."/>
        </authorList>
    </citation>
    <scope>NUCLEOTIDE SEQUENCE [LARGE SCALE GENOMIC DNA]</scope>
    <source>
        <strain evidence="3">cv. 10/8</strain>
        <tissue evidence="2">Leaf</tissue>
    </source>
</reference>
<dbReference type="AlphaFoldDB" id="A0A392Q1X5"/>
<dbReference type="Proteomes" id="UP000265520">
    <property type="component" value="Unassembled WGS sequence"/>
</dbReference>
<evidence type="ECO:0000256" key="1">
    <source>
        <dbReference type="SAM" id="MobiDB-lite"/>
    </source>
</evidence>
<evidence type="ECO:0000313" key="2">
    <source>
        <dbReference type="EMBL" id="MCI17839.1"/>
    </source>
</evidence>
<proteinExistence type="predicted"/>
<accession>A0A392Q1X5</accession>
<organism evidence="2 3">
    <name type="scientific">Trifolium medium</name>
    <dbReference type="NCBI Taxonomy" id="97028"/>
    <lineage>
        <taxon>Eukaryota</taxon>
        <taxon>Viridiplantae</taxon>
        <taxon>Streptophyta</taxon>
        <taxon>Embryophyta</taxon>
        <taxon>Tracheophyta</taxon>
        <taxon>Spermatophyta</taxon>
        <taxon>Magnoliopsida</taxon>
        <taxon>eudicotyledons</taxon>
        <taxon>Gunneridae</taxon>
        <taxon>Pentapetalae</taxon>
        <taxon>rosids</taxon>
        <taxon>fabids</taxon>
        <taxon>Fabales</taxon>
        <taxon>Fabaceae</taxon>
        <taxon>Papilionoideae</taxon>
        <taxon>50 kb inversion clade</taxon>
        <taxon>NPAAA clade</taxon>
        <taxon>Hologalegina</taxon>
        <taxon>IRL clade</taxon>
        <taxon>Trifolieae</taxon>
        <taxon>Trifolium</taxon>
    </lineage>
</organism>
<protein>
    <submittedName>
        <fullName evidence="2">Uncharacterized protein</fullName>
    </submittedName>
</protein>
<evidence type="ECO:0000313" key="3">
    <source>
        <dbReference type="Proteomes" id="UP000265520"/>
    </source>
</evidence>
<name>A0A392Q1X5_9FABA</name>
<sequence>MRSGVGELGQEEAQEEGEELEREKSKRSLRNRRAK</sequence>
<feature type="region of interest" description="Disordered" evidence="1">
    <location>
        <begin position="1"/>
        <end position="35"/>
    </location>
</feature>
<keyword evidence="3" id="KW-1185">Reference proteome</keyword>